<gene>
    <name evidence="1" type="ORF">E3A20_12270</name>
</gene>
<organism evidence="1 2">
    <name type="scientific">Planctomyces bekefii</name>
    <dbReference type="NCBI Taxonomy" id="1653850"/>
    <lineage>
        <taxon>Bacteria</taxon>
        <taxon>Pseudomonadati</taxon>
        <taxon>Planctomycetota</taxon>
        <taxon>Planctomycetia</taxon>
        <taxon>Planctomycetales</taxon>
        <taxon>Planctomycetaceae</taxon>
        <taxon>Planctomyces</taxon>
    </lineage>
</organism>
<dbReference type="EMBL" id="SRHE01000217">
    <property type="protein sequence ID" value="TWW09646.1"/>
    <property type="molecule type" value="Genomic_DNA"/>
</dbReference>
<evidence type="ECO:0000313" key="2">
    <source>
        <dbReference type="Proteomes" id="UP000321083"/>
    </source>
</evidence>
<dbReference type="Proteomes" id="UP000321083">
    <property type="component" value="Unassembled WGS sequence"/>
</dbReference>
<keyword evidence="2" id="KW-1185">Reference proteome</keyword>
<evidence type="ECO:0000313" key="1">
    <source>
        <dbReference type="EMBL" id="TWW09646.1"/>
    </source>
</evidence>
<dbReference type="Gene3D" id="2.130.10.30">
    <property type="entry name" value="Regulator of chromosome condensation 1/beta-lactamase-inhibitor protein II"/>
    <property type="match status" value="1"/>
</dbReference>
<proteinExistence type="predicted"/>
<dbReference type="AlphaFoldDB" id="A0A5C6M4J6"/>
<protein>
    <submittedName>
        <fullName evidence="1">Uncharacterized protein</fullName>
    </submittedName>
</protein>
<dbReference type="InterPro" id="IPR009091">
    <property type="entry name" value="RCC1/BLIP-II"/>
</dbReference>
<dbReference type="Pfam" id="PF13540">
    <property type="entry name" value="RCC1_2"/>
    <property type="match status" value="1"/>
</dbReference>
<name>A0A5C6M4J6_9PLAN</name>
<reference evidence="1 2" key="2">
    <citation type="submission" date="2019-08" db="EMBL/GenBank/DDBJ databases">
        <authorList>
            <person name="Henke P."/>
        </authorList>
    </citation>
    <scope>NUCLEOTIDE SEQUENCE [LARGE SCALE GENOMIC DNA]</scope>
    <source>
        <strain evidence="1">Phe10_nw2017</strain>
    </source>
</reference>
<accession>A0A5C6M4J6</accession>
<dbReference type="SUPFAM" id="SSF50985">
    <property type="entry name" value="RCC1/BLIP-II"/>
    <property type="match status" value="1"/>
</dbReference>
<sequence length="96" mass="10291">MDDVGVHCWGDDFIGQTNVPALHHPTKIAAGGLHACAMNDDGVNCWGWNDYGQAPESIAIHPVDVAANDLATYVVNENGDIVTFGFGANDVPIWRE</sequence>
<comment type="caution">
    <text evidence="1">The sequence shown here is derived from an EMBL/GenBank/DDBJ whole genome shotgun (WGS) entry which is preliminary data.</text>
</comment>
<reference evidence="1 2" key="1">
    <citation type="submission" date="2019-08" db="EMBL/GenBank/DDBJ databases">
        <title>100 year-old enigma solved: identification of Planctomyces bekefii, the type genus and species of the phylum Planctomycetes.</title>
        <authorList>
            <person name="Svetlana D.N."/>
            <person name="Overmann J."/>
        </authorList>
    </citation>
    <scope>NUCLEOTIDE SEQUENCE [LARGE SCALE GENOMIC DNA]</scope>
    <source>
        <strain evidence="1">Phe10_nw2017</strain>
    </source>
</reference>